<dbReference type="RefSeq" id="WP_346754573.1">
    <property type="nucleotide sequence ID" value="NZ_JAUJEA010000011.1"/>
</dbReference>
<evidence type="ECO:0000256" key="1">
    <source>
        <dbReference type="PROSITE-ProRule" id="PRU00169"/>
    </source>
</evidence>
<accession>A0ABT8KU73</accession>
<dbReference type="Pfam" id="PF00072">
    <property type="entry name" value="Response_reg"/>
    <property type="match status" value="1"/>
</dbReference>
<protein>
    <submittedName>
        <fullName evidence="3">Response regulator</fullName>
    </submittedName>
</protein>
<comment type="caution">
    <text evidence="3">The sequence shown here is derived from an EMBL/GenBank/DDBJ whole genome shotgun (WGS) entry which is preliminary data.</text>
</comment>
<feature type="domain" description="Response regulatory" evidence="2">
    <location>
        <begin position="1"/>
        <end position="67"/>
    </location>
</feature>
<dbReference type="Gene3D" id="3.40.50.2300">
    <property type="match status" value="1"/>
</dbReference>
<comment type="caution">
    <text evidence="1">Lacks conserved residue(s) required for the propagation of feature annotation.</text>
</comment>
<sequence length="72" mass="8336">MHTFPAPSRTRYQLRQLRKQGLKIPIIALTVSVMPDVGDKVFSSGMNDYITKQFDPDDLYSKIKLHIEKEID</sequence>
<dbReference type="SUPFAM" id="SSF52172">
    <property type="entry name" value="CheY-like"/>
    <property type="match status" value="1"/>
</dbReference>
<gene>
    <name evidence="3" type="ORF">QQ008_23205</name>
</gene>
<evidence type="ECO:0000313" key="3">
    <source>
        <dbReference type="EMBL" id="MDN5204319.1"/>
    </source>
</evidence>
<dbReference type="InterPro" id="IPR001789">
    <property type="entry name" value="Sig_transdc_resp-reg_receiver"/>
</dbReference>
<evidence type="ECO:0000259" key="2">
    <source>
        <dbReference type="PROSITE" id="PS50110"/>
    </source>
</evidence>
<reference evidence="3" key="1">
    <citation type="submission" date="2023-06" db="EMBL/GenBank/DDBJ databases">
        <title>Genomic of Parafulvivirga corallium.</title>
        <authorList>
            <person name="Wang G."/>
        </authorList>
    </citation>
    <scope>NUCLEOTIDE SEQUENCE</scope>
    <source>
        <strain evidence="3">BMA10</strain>
    </source>
</reference>
<keyword evidence="4" id="KW-1185">Reference proteome</keyword>
<dbReference type="Proteomes" id="UP001172082">
    <property type="component" value="Unassembled WGS sequence"/>
</dbReference>
<organism evidence="3 4">
    <name type="scientific">Splendidivirga corallicola</name>
    <dbReference type="NCBI Taxonomy" id="3051826"/>
    <lineage>
        <taxon>Bacteria</taxon>
        <taxon>Pseudomonadati</taxon>
        <taxon>Bacteroidota</taxon>
        <taxon>Cytophagia</taxon>
        <taxon>Cytophagales</taxon>
        <taxon>Splendidivirgaceae</taxon>
        <taxon>Splendidivirga</taxon>
    </lineage>
</organism>
<dbReference type="InterPro" id="IPR011006">
    <property type="entry name" value="CheY-like_superfamily"/>
</dbReference>
<evidence type="ECO:0000313" key="4">
    <source>
        <dbReference type="Proteomes" id="UP001172082"/>
    </source>
</evidence>
<proteinExistence type="predicted"/>
<dbReference type="PROSITE" id="PS50110">
    <property type="entry name" value="RESPONSE_REGULATORY"/>
    <property type="match status" value="1"/>
</dbReference>
<dbReference type="EMBL" id="JAUJEA010000011">
    <property type="protein sequence ID" value="MDN5204319.1"/>
    <property type="molecule type" value="Genomic_DNA"/>
</dbReference>
<name>A0ABT8KU73_9BACT</name>